<proteinExistence type="inferred from homology"/>
<comment type="caution">
    <text evidence="10">The sequence shown here is derived from an EMBL/GenBank/DDBJ whole genome shotgun (WGS) entry which is preliminary data.</text>
</comment>
<dbReference type="PANTHER" id="PTHR20910:SF1">
    <property type="entry name" value="SUPEROXIDE DISMUTASE COPPER_ZINC BINDING DOMAIN-CONTAINING PROTEIN"/>
    <property type="match status" value="1"/>
</dbReference>
<evidence type="ECO:0000256" key="2">
    <source>
        <dbReference type="ARBA" id="ARBA00004613"/>
    </source>
</evidence>
<feature type="region of interest" description="Disordered" evidence="8">
    <location>
        <begin position="183"/>
        <end position="204"/>
    </location>
</feature>
<dbReference type="GO" id="GO:0046872">
    <property type="term" value="F:metal ion binding"/>
    <property type="evidence" value="ECO:0007669"/>
    <property type="project" value="InterPro"/>
</dbReference>
<evidence type="ECO:0000313" key="10">
    <source>
        <dbReference type="EMBL" id="KAF2100412.1"/>
    </source>
</evidence>
<evidence type="ECO:0000256" key="1">
    <source>
        <dbReference type="ARBA" id="ARBA00004196"/>
    </source>
</evidence>
<protein>
    <recommendedName>
        <fullName evidence="4">superoxide dismutase</fullName>
        <ecNumber evidence="4">1.15.1.1</ecNumber>
    </recommendedName>
</protein>
<feature type="signal peptide" evidence="9">
    <location>
        <begin position="1"/>
        <end position="19"/>
    </location>
</feature>
<keyword evidence="6" id="KW-0049">Antioxidant</keyword>
<dbReference type="FunFam" id="2.60.40.200:FF:000007">
    <property type="entry name" value="Cell surface Cu-only superoxide dismutase 5"/>
    <property type="match status" value="1"/>
</dbReference>
<keyword evidence="11" id="KW-1185">Reference proteome</keyword>
<name>A0A9P4IL19_9PEZI</name>
<dbReference type="PANTHER" id="PTHR20910">
    <property type="entry name" value="AGAP001623-PA"/>
    <property type="match status" value="1"/>
</dbReference>
<evidence type="ECO:0000256" key="8">
    <source>
        <dbReference type="SAM" id="MobiDB-lite"/>
    </source>
</evidence>
<feature type="chain" id="PRO_5040300008" description="superoxide dismutase" evidence="9">
    <location>
        <begin position="20"/>
        <end position="245"/>
    </location>
</feature>
<comment type="catalytic activity">
    <reaction evidence="7">
        <text>2 superoxide + 2 H(+) = H2O2 + O2</text>
        <dbReference type="Rhea" id="RHEA:20696"/>
        <dbReference type="ChEBI" id="CHEBI:15378"/>
        <dbReference type="ChEBI" id="CHEBI:15379"/>
        <dbReference type="ChEBI" id="CHEBI:16240"/>
        <dbReference type="ChEBI" id="CHEBI:18421"/>
        <dbReference type="EC" id="1.15.1.1"/>
    </reaction>
</comment>
<dbReference type="GO" id="GO:0004784">
    <property type="term" value="F:superoxide dismutase activity"/>
    <property type="evidence" value="ECO:0007669"/>
    <property type="project" value="UniProtKB-EC"/>
</dbReference>
<dbReference type="InterPro" id="IPR036423">
    <property type="entry name" value="SOD-like_Cu/Zn_dom_sf"/>
</dbReference>
<evidence type="ECO:0000256" key="9">
    <source>
        <dbReference type="SAM" id="SignalP"/>
    </source>
</evidence>
<organism evidence="10 11">
    <name type="scientific">Rhizodiscina lignyota</name>
    <dbReference type="NCBI Taxonomy" id="1504668"/>
    <lineage>
        <taxon>Eukaryota</taxon>
        <taxon>Fungi</taxon>
        <taxon>Dikarya</taxon>
        <taxon>Ascomycota</taxon>
        <taxon>Pezizomycotina</taxon>
        <taxon>Dothideomycetes</taxon>
        <taxon>Pleosporomycetidae</taxon>
        <taxon>Aulographales</taxon>
        <taxon>Rhizodiscinaceae</taxon>
        <taxon>Rhizodiscina</taxon>
    </lineage>
</organism>
<dbReference type="GO" id="GO:0005576">
    <property type="term" value="C:extracellular region"/>
    <property type="evidence" value="ECO:0007669"/>
    <property type="project" value="UniProtKB-SubCell"/>
</dbReference>
<dbReference type="EMBL" id="ML978124">
    <property type="protein sequence ID" value="KAF2100412.1"/>
    <property type="molecule type" value="Genomic_DNA"/>
</dbReference>
<dbReference type="InterPro" id="IPR053257">
    <property type="entry name" value="Cu-only_SOD"/>
</dbReference>
<dbReference type="OrthoDB" id="159229at2759"/>
<keyword evidence="9" id="KW-0732">Signal</keyword>
<sequence length="245" mass="25126">MLFLIALPFVFGAVAKGWATDAKVNCNNPPDAQYIVNMTPSKNAGIDAQIVAQTGPDGCTNFVVNINGNPPAQVAPYLYHIHELPVPSDGNCTATLGHLDPYGRGETPPCDASQPQTCQVGDLSGKHGSIASLPGFSAHYTDKYVSLVSGNPSFLGNRSIVIHYNNLTRIACANFELVRQSSPSKSASPASCPPPSTVNSTSTSTPPYIIIPVVTPTGSAGASTSTSTVSGGAGALAVAMVAAVL</sequence>
<evidence type="ECO:0000256" key="3">
    <source>
        <dbReference type="ARBA" id="ARBA00010457"/>
    </source>
</evidence>
<evidence type="ECO:0000313" key="11">
    <source>
        <dbReference type="Proteomes" id="UP000799772"/>
    </source>
</evidence>
<gene>
    <name evidence="10" type="ORF">NA57DRAFT_64982</name>
</gene>
<evidence type="ECO:0000256" key="6">
    <source>
        <dbReference type="ARBA" id="ARBA00022862"/>
    </source>
</evidence>
<dbReference type="AlphaFoldDB" id="A0A9P4IL19"/>
<evidence type="ECO:0000256" key="7">
    <source>
        <dbReference type="ARBA" id="ARBA00049204"/>
    </source>
</evidence>
<keyword evidence="5" id="KW-0964">Secreted</keyword>
<comment type="similarity">
    <text evidence="3">Belongs to the Cu-Zn superoxide dismutase family.</text>
</comment>
<evidence type="ECO:0000256" key="4">
    <source>
        <dbReference type="ARBA" id="ARBA00012682"/>
    </source>
</evidence>
<comment type="subcellular location">
    <subcellularLocation>
        <location evidence="1">Cell envelope</location>
    </subcellularLocation>
    <subcellularLocation>
        <location evidence="2">Secreted</location>
    </subcellularLocation>
</comment>
<dbReference type="SUPFAM" id="SSF49329">
    <property type="entry name" value="Cu,Zn superoxide dismutase-like"/>
    <property type="match status" value="1"/>
</dbReference>
<dbReference type="Gene3D" id="2.60.40.200">
    <property type="entry name" value="Superoxide dismutase, copper/zinc binding domain"/>
    <property type="match status" value="1"/>
</dbReference>
<dbReference type="EC" id="1.15.1.1" evidence="4"/>
<dbReference type="Proteomes" id="UP000799772">
    <property type="component" value="Unassembled WGS sequence"/>
</dbReference>
<accession>A0A9P4IL19</accession>
<evidence type="ECO:0000256" key="5">
    <source>
        <dbReference type="ARBA" id="ARBA00022525"/>
    </source>
</evidence>
<reference evidence="10" key="1">
    <citation type="journal article" date="2020" name="Stud. Mycol.">
        <title>101 Dothideomycetes genomes: a test case for predicting lifestyles and emergence of pathogens.</title>
        <authorList>
            <person name="Haridas S."/>
            <person name="Albert R."/>
            <person name="Binder M."/>
            <person name="Bloem J."/>
            <person name="Labutti K."/>
            <person name="Salamov A."/>
            <person name="Andreopoulos B."/>
            <person name="Baker S."/>
            <person name="Barry K."/>
            <person name="Bills G."/>
            <person name="Bluhm B."/>
            <person name="Cannon C."/>
            <person name="Castanera R."/>
            <person name="Culley D."/>
            <person name="Daum C."/>
            <person name="Ezra D."/>
            <person name="Gonzalez J."/>
            <person name="Henrissat B."/>
            <person name="Kuo A."/>
            <person name="Liang C."/>
            <person name="Lipzen A."/>
            <person name="Lutzoni F."/>
            <person name="Magnuson J."/>
            <person name="Mondo S."/>
            <person name="Nolan M."/>
            <person name="Ohm R."/>
            <person name="Pangilinan J."/>
            <person name="Park H.-J."/>
            <person name="Ramirez L."/>
            <person name="Alfaro M."/>
            <person name="Sun H."/>
            <person name="Tritt A."/>
            <person name="Yoshinaga Y."/>
            <person name="Zwiers L.-H."/>
            <person name="Turgeon B."/>
            <person name="Goodwin S."/>
            <person name="Spatafora J."/>
            <person name="Crous P."/>
            <person name="Grigoriev I."/>
        </authorList>
    </citation>
    <scope>NUCLEOTIDE SEQUENCE</scope>
    <source>
        <strain evidence="10">CBS 133067</strain>
    </source>
</reference>